<proteinExistence type="predicted"/>
<dbReference type="Pfam" id="PF12697">
    <property type="entry name" value="Abhydrolase_6"/>
    <property type="match status" value="1"/>
</dbReference>
<reference evidence="2 3" key="1">
    <citation type="submission" date="2017-10" db="EMBL/GenBank/DDBJ databases">
        <title>Comparative genomics between pathogenic Norcardia.</title>
        <authorList>
            <person name="Zeng L."/>
        </authorList>
    </citation>
    <scope>NUCLEOTIDE SEQUENCE [LARGE SCALE GENOMIC DNA]</scope>
    <source>
        <strain evidence="2 3">NC_YFY_NT001</strain>
    </source>
</reference>
<evidence type="ECO:0000313" key="2">
    <source>
        <dbReference type="EMBL" id="ATL67061.1"/>
    </source>
</evidence>
<sequence length="234" mass="25428">MTARILLVPGFWLGAWAWDEVAADLRGRGHEVRALTLPGLDPDDPDRLSATFERQAAAIAAAATEPTVLVSHSGGAAPSYLATDIAPERFSRAIYVDTAPLPDGHVLIPTLSPDAREFRMPSWPEVEANGSSLADLDDAMLSRFRDRAVSEPTAIATAPLRLSNSPARLTIPTTLICSSFSSALIRKLRDEGTEPLFAELARIDAEFIDLPTGHWPMWSRPTELAELIHTIANR</sequence>
<dbReference type="InterPro" id="IPR052897">
    <property type="entry name" value="Sec-Metab_Biosynth_Hydrolase"/>
</dbReference>
<dbReference type="RefSeq" id="WP_098694212.1">
    <property type="nucleotide sequence ID" value="NZ_CP023778.1"/>
</dbReference>
<dbReference type="EMBL" id="CP023778">
    <property type="protein sequence ID" value="ATL67061.1"/>
    <property type="molecule type" value="Genomic_DNA"/>
</dbReference>
<dbReference type="PANTHER" id="PTHR37017:SF11">
    <property type="entry name" value="ESTERASE_LIPASE_THIOESTERASE DOMAIN-CONTAINING PROTEIN"/>
    <property type="match status" value="1"/>
</dbReference>
<name>A0A291RHI9_9NOCA</name>
<organism evidence="2 3">
    <name type="scientific">Nocardia terpenica</name>
    <dbReference type="NCBI Taxonomy" id="455432"/>
    <lineage>
        <taxon>Bacteria</taxon>
        <taxon>Bacillati</taxon>
        <taxon>Actinomycetota</taxon>
        <taxon>Actinomycetes</taxon>
        <taxon>Mycobacteriales</taxon>
        <taxon>Nocardiaceae</taxon>
        <taxon>Nocardia</taxon>
    </lineage>
</organism>
<dbReference type="SUPFAM" id="SSF53474">
    <property type="entry name" value="alpha/beta-Hydrolases"/>
    <property type="match status" value="1"/>
</dbReference>
<gene>
    <name evidence="2" type="ORF">CRH09_13485</name>
</gene>
<protein>
    <submittedName>
        <fullName evidence="2">Alpha/beta hydrolase</fullName>
    </submittedName>
</protein>
<dbReference type="InterPro" id="IPR029058">
    <property type="entry name" value="AB_hydrolase_fold"/>
</dbReference>
<evidence type="ECO:0000313" key="3">
    <source>
        <dbReference type="Proteomes" id="UP000221961"/>
    </source>
</evidence>
<feature type="domain" description="AB hydrolase-1" evidence="1">
    <location>
        <begin position="5"/>
        <end position="226"/>
    </location>
</feature>
<dbReference type="GeneID" id="88358416"/>
<keyword evidence="2" id="KW-0378">Hydrolase</keyword>
<dbReference type="GO" id="GO:0016787">
    <property type="term" value="F:hydrolase activity"/>
    <property type="evidence" value="ECO:0007669"/>
    <property type="project" value="UniProtKB-KW"/>
</dbReference>
<dbReference type="PANTHER" id="PTHR37017">
    <property type="entry name" value="AB HYDROLASE-1 DOMAIN-CONTAINING PROTEIN-RELATED"/>
    <property type="match status" value="1"/>
</dbReference>
<dbReference type="Gene3D" id="3.40.50.1820">
    <property type="entry name" value="alpha/beta hydrolase"/>
    <property type="match status" value="1"/>
</dbReference>
<dbReference type="KEGG" id="ntp:CRH09_13485"/>
<accession>A0A291RHI9</accession>
<dbReference type="Proteomes" id="UP000221961">
    <property type="component" value="Chromosome"/>
</dbReference>
<dbReference type="InterPro" id="IPR000073">
    <property type="entry name" value="AB_hydrolase_1"/>
</dbReference>
<dbReference type="AlphaFoldDB" id="A0A291RHI9"/>
<evidence type="ECO:0000259" key="1">
    <source>
        <dbReference type="Pfam" id="PF12697"/>
    </source>
</evidence>